<keyword evidence="2" id="KW-0863">Zinc-finger</keyword>
<dbReference type="InterPro" id="IPR036570">
    <property type="entry name" value="HORMA_dom_sf"/>
</dbReference>
<dbReference type="InterPro" id="IPR019786">
    <property type="entry name" value="Zinc_finger_PHD-type_CS"/>
</dbReference>
<dbReference type="Pfam" id="PF20826">
    <property type="entry name" value="PHD_5"/>
    <property type="match status" value="1"/>
</dbReference>
<dbReference type="InterPro" id="IPR013083">
    <property type="entry name" value="Znf_RING/FYVE/PHD"/>
</dbReference>
<gene>
    <name evidence="5" type="ORF">SLOPH_1425</name>
</gene>
<dbReference type="InterPro" id="IPR011011">
    <property type="entry name" value="Znf_FYVE_PHD"/>
</dbReference>
<dbReference type="OMA" id="MINCICR"/>
<dbReference type="PROSITE" id="PS01359">
    <property type="entry name" value="ZF_PHD_1"/>
    <property type="match status" value="1"/>
</dbReference>
<dbReference type="Proteomes" id="UP000014978">
    <property type="component" value="Unassembled WGS sequence"/>
</dbReference>
<dbReference type="Gene3D" id="3.30.40.10">
    <property type="entry name" value="Zinc/RING finger domain, C3HC4 (zinc finger)"/>
    <property type="match status" value="1"/>
</dbReference>
<dbReference type="SMART" id="SM00249">
    <property type="entry name" value="PHD"/>
    <property type="match status" value="1"/>
</dbReference>
<sequence length="232" mass="27672">TPNDYEPPHFKASRNHKYQFITEPLKLDAGRYSNEWETVELKIETIYDLNKNTEIDTCKNDNIKTENKNINKEEIKCTCSINIEDLDMLQCDKCKNWLHTVCCGFFSNTDKRIPEGFYTCLLCTEKRKHNLIQHKQLSVYRRCLSIIYNENIHSLTWFARRIGISLPYAGIILKRLNDEGFVRKHKNKKEIKYEVVKNEESKERLKKYFCLKIKKETKSSITIKNIRCHSFY</sequence>
<dbReference type="GO" id="GO:0008270">
    <property type="term" value="F:zinc ion binding"/>
    <property type="evidence" value="ECO:0007669"/>
    <property type="project" value="UniProtKB-KW"/>
</dbReference>
<dbReference type="EMBL" id="ATCN01000032">
    <property type="protein sequence ID" value="EPR80031.1"/>
    <property type="molecule type" value="Genomic_DNA"/>
</dbReference>
<accession>S7WAT8</accession>
<dbReference type="SUPFAM" id="SSF46785">
    <property type="entry name" value="Winged helix' DNA-binding domain"/>
    <property type="match status" value="1"/>
</dbReference>
<keyword evidence="1" id="KW-0479">Metal-binding</keyword>
<keyword evidence="6" id="KW-1185">Reference proteome</keyword>
<evidence type="ECO:0000256" key="3">
    <source>
        <dbReference type="ARBA" id="ARBA00022833"/>
    </source>
</evidence>
<comment type="caution">
    <text evidence="5">The sequence shown here is derived from an EMBL/GenBank/DDBJ whole genome shotgun (WGS) entry which is preliminary data.</text>
</comment>
<dbReference type="HOGENOM" id="CLU_1197389_0_0_1"/>
<dbReference type="InParanoid" id="S7WAT8"/>
<proteinExistence type="predicted"/>
<feature type="domain" description="Zinc finger PHD-type" evidence="4">
    <location>
        <begin position="76"/>
        <end position="124"/>
    </location>
</feature>
<reference evidence="6" key="1">
    <citation type="journal article" date="2013" name="PLoS Genet.">
        <title>The genome of Spraguea lophii and the basis of host-microsporidian interactions.</title>
        <authorList>
            <person name="Campbell S.E."/>
            <person name="Williams T.A."/>
            <person name="Yousuf A."/>
            <person name="Soanes D.M."/>
            <person name="Paszkiewicz K.H."/>
            <person name="Williams B.A.P."/>
        </authorList>
    </citation>
    <scope>NUCLEOTIDE SEQUENCE [LARGE SCALE GENOMIC DNA]</scope>
    <source>
        <strain evidence="6">42_110</strain>
    </source>
</reference>
<dbReference type="InterPro" id="IPR001965">
    <property type="entry name" value="Znf_PHD"/>
</dbReference>
<dbReference type="SUPFAM" id="SSF57903">
    <property type="entry name" value="FYVE/PHD zinc finger"/>
    <property type="match status" value="1"/>
</dbReference>
<dbReference type="InterPro" id="IPR036390">
    <property type="entry name" value="WH_DNA-bd_sf"/>
</dbReference>
<evidence type="ECO:0000313" key="6">
    <source>
        <dbReference type="Proteomes" id="UP000014978"/>
    </source>
</evidence>
<organism evidence="5 6">
    <name type="scientific">Spraguea lophii (strain 42_110)</name>
    <name type="common">Microsporidian parasite</name>
    <dbReference type="NCBI Taxonomy" id="1358809"/>
    <lineage>
        <taxon>Eukaryota</taxon>
        <taxon>Fungi</taxon>
        <taxon>Fungi incertae sedis</taxon>
        <taxon>Microsporidia</taxon>
        <taxon>Spragueidae</taxon>
        <taxon>Spraguea</taxon>
    </lineage>
</organism>
<dbReference type="Gene3D" id="3.30.900.10">
    <property type="entry name" value="HORMA domain"/>
    <property type="match status" value="1"/>
</dbReference>
<dbReference type="OrthoDB" id="1928087at2759"/>
<dbReference type="STRING" id="1358809.S7WAT8"/>
<evidence type="ECO:0000256" key="1">
    <source>
        <dbReference type="ARBA" id="ARBA00022723"/>
    </source>
</evidence>
<feature type="non-terminal residue" evidence="5">
    <location>
        <position position="1"/>
    </location>
</feature>
<keyword evidence="3" id="KW-0862">Zinc</keyword>
<evidence type="ECO:0000259" key="4">
    <source>
        <dbReference type="SMART" id="SM00249"/>
    </source>
</evidence>
<evidence type="ECO:0000256" key="2">
    <source>
        <dbReference type="ARBA" id="ARBA00022771"/>
    </source>
</evidence>
<dbReference type="VEuPathDB" id="MicrosporidiaDB:SLOPH_1425"/>
<name>S7WAT8_SPRLO</name>
<evidence type="ECO:0000313" key="5">
    <source>
        <dbReference type="EMBL" id="EPR80031.1"/>
    </source>
</evidence>
<protein>
    <submittedName>
        <fullName evidence="5">PHD-finger domain protein</fullName>
    </submittedName>
</protein>
<dbReference type="AlphaFoldDB" id="S7WAT8"/>